<evidence type="ECO:0000313" key="2">
    <source>
        <dbReference type="EMBL" id="MFC6006448.1"/>
    </source>
</evidence>
<name>A0ABW1JCM6_9ACTN</name>
<dbReference type="Gene3D" id="3.30.70.100">
    <property type="match status" value="1"/>
</dbReference>
<keyword evidence="2" id="KW-0503">Monooxygenase</keyword>
<keyword evidence="2" id="KW-0560">Oxidoreductase</keyword>
<dbReference type="PANTHER" id="PTHR33336:SF3">
    <property type="entry name" value="ABM DOMAIN-CONTAINING PROTEIN"/>
    <property type="match status" value="1"/>
</dbReference>
<organism evidence="2 3">
    <name type="scientific">Angustibacter luteus</name>
    <dbReference type="NCBI Taxonomy" id="658456"/>
    <lineage>
        <taxon>Bacteria</taxon>
        <taxon>Bacillati</taxon>
        <taxon>Actinomycetota</taxon>
        <taxon>Actinomycetes</taxon>
        <taxon>Kineosporiales</taxon>
        <taxon>Kineosporiaceae</taxon>
    </lineage>
</organism>
<proteinExistence type="predicted"/>
<dbReference type="InterPro" id="IPR007138">
    <property type="entry name" value="ABM_dom"/>
</dbReference>
<evidence type="ECO:0000313" key="3">
    <source>
        <dbReference type="Proteomes" id="UP001596189"/>
    </source>
</evidence>
<gene>
    <name evidence="2" type="ORF">ACFQDO_04820</name>
</gene>
<sequence length="106" mass="11905">MYFIVVKFQTKPEWTDRWLDLVADFTSATRQEPGNLWFEWSRSVDDPAEFVLVEAFTDDGAGPHVNSAHFKKATAELGQALTATPRIVSRQVEGSGWDEMGEITVA</sequence>
<keyword evidence="3" id="KW-1185">Reference proteome</keyword>
<dbReference type="EMBL" id="JBHSRD010000002">
    <property type="protein sequence ID" value="MFC6006448.1"/>
    <property type="molecule type" value="Genomic_DNA"/>
</dbReference>
<dbReference type="PANTHER" id="PTHR33336">
    <property type="entry name" value="QUINOL MONOOXYGENASE YGIN-RELATED"/>
    <property type="match status" value="1"/>
</dbReference>
<accession>A0ABW1JCM6</accession>
<dbReference type="Proteomes" id="UP001596189">
    <property type="component" value="Unassembled WGS sequence"/>
</dbReference>
<dbReference type="Pfam" id="PF03992">
    <property type="entry name" value="ABM"/>
    <property type="match status" value="1"/>
</dbReference>
<dbReference type="GO" id="GO:0004497">
    <property type="term" value="F:monooxygenase activity"/>
    <property type="evidence" value="ECO:0007669"/>
    <property type="project" value="UniProtKB-KW"/>
</dbReference>
<feature type="domain" description="ABM" evidence="1">
    <location>
        <begin position="1"/>
        <end position="74"/>
    </location>
</feature>
<dbReference type="SUPFAM" id="SSF54909">
    <property type="entry name" value="Dimeric alpha+beta barrel"/>
    <property type="match status" value="1"/>
</dbReference>
<dbReference type="InterPro" id="IPR011008">
    <property type="entry name" value="Dimeric_a/b-barrel"/>
</dbReference>
<protein>
    <submittedName>
        <fullName evidence="2">Quinol monooxygenase</fullName>
        <ecNumber evidence="2">1.-.-.-</ecNumber>
    </submittedName>
</protein>
<comment type="caution">
    <text evidence="2">The sequence shown here is derived from an EMBL/GenBank/DDBJ whole genome shotgun (WGS) entry which is preliminary data.</text>
</comment>
<dbReference type="RefSeq" id="WP_345717283.1">
    <property type="nucleotide sequence ID" value="NZ_BAABFP010000005.1"/>
</dbReference>
<dbReference type="InterPro" id="IPR050744">
    <property type="entry name" value="AI-2_Isomerase_LsrG"/>
</dbReference>
<evidence type="ECO:0000259" key="1">
    <source>
        <dbReference type="Pfam" id="PF03992"/>
    </source>
</evidence>
<reference evidence="3" key="1">
    <citation type="journal article" date="2019" name="Int. J. Syst. Evol. Microbiol.">
        <title>The Global Catalogue of Microorganisms (GCM) 10K type strain sequencing project: providing services to taxonomists for standard genome sequencing and annotation.</title>
        <authorList>
            <consortium name="The Broad Institute Genomics Platform"/>
            <consortium name="The Broad Institute Genome Sequencing Center for Infectious Disease"/>
            <person name="Wu L."/>
            <person name="Ma J."/>
        </authorList>
    </citation>
    <scope>NUCLEOTIDE SEQUENCE [LARGE SCALE GENOMIC DNA]</scope>
    <source>
        <strain evidence="3">KACC 14249</strain>
    </source>
</reference>
<dbReference type="EC" id="1.-.-.-" evidence="2"/>